<comment type="similarity">
    <text evidence="2 7">Belongs to the zinc-containing alcohol dehydrogenase family.</text>
</comment>
<protein>
    <submittedName>
        <fullName evidence="9">(R,R)-butanediol dehydrogenase/meso-butanediol dehydrogenase/diacetyl reductase/L-iditol 2-dehydrogenase</fullName>
    </submittedName>
</protein>
<sequence>MKEDLEVSVKTSRIGIVTEPMKAIIGKRDIQSPKKGQVLIKIKSSAICGSDIHIFKGKHPSAPLPMTIGHEFSGDVVEIGEDVTNVSVGDRVTVEPCIVCGTCDACCHGDYGYCENISFTYRNGDGAMADYILINEPYVYKLPEYLTYDTGALIEPLSVATHAVRRADIRLGETVLVIGAGAIGMLIASICKKSGAAEVIIADFSDERLAAAKKLGATITVNSGKTNLEDEVRRITTGKGVDKSFECVGLEASFLQAMMTLKKNGLATVIGIFENPQINIPASRFVTHEIKIQGAQGYCWDFPIALKVARELDLELLITHHFPLDDIQKALETCLDRKSGSIKVLLHP</sequence>
<dbReference type="InterPro" id="IPR036291">
    <property type="entry name" value="NAD(P)-bd_dom_sf"/>
</dbReference>
<dbReference type="InterPro" id="IPR020843">
    <property type="entry name" value="ER"/>
</dbReference>
<name>A0A2M8Z642_9FIRM</name>
<keyword evidence="4 7" id="KW-0862">Zinc</keyword>
<comment type="cofactor">
    <cofactor evidence="1 7">
        <name>Zn(2+)</name>
        <dbReference type="ChEBI" id="CHEBI:29105"/>
    </cofactor>
</comment>
<gene>
    <name evidence="9" type="ORF">H171_2422</name>
</gene>
<dbReference type="SMART" id="SM00829">
    <property type="entry name" value="PKS_ER"/>
    <property type="match status" value="1"/>
</dbReference>
<accession>A0A2M8Z642</accession>
<dbReference type="Gene3D" id="3.90.180.10">
    <property type="entry name" value="Medium-chain alcohol dehydrogenases, catalytic domain"/>
    <property type="match status" value="1"/>
</dbReference>
<keyword evidence="3 7" id="KW-0479">Metal-binding</keyword>
<dbReference type="InterPro" id="IPR013154">
    <property type="entry name" value="ADH-like_N"/>
</dbReference>
<evidence type="ECO:0000313" key="10">
    <source>
        <dbReference type="Proteomes" id="UP000231092"/>
    </source>
</evidence>
<dbReference type="EMBL" id="PGET01000001">
    <property type="protein sequence ID" value="PJJ28900.1"/>
    <property type="molecule type" value="Genomic_DNA"/>
</dbReference>
<evidence type="ECO:0000256" key="6">
    <source>
        <dbReference type="ARBA" id="ARBA00023027"/>
    </source>
</evidence>
<dbReference type="PROSITE" id="PS00059">
    <property type="entry name" value="ADH_ZINC"/>
    <property type="match status" value="1"/>
</dbReference>
<evidence type="ECO:0000259" key="8">
    <source>
        <dbReference type="SMART" id="SM00829"/>
    </source>
</evidence>
<dbReference type="Gene3D" id="3.40.50.720">
    <property type="entry name" value="NAD(P)-binding Rossmann-like Domain"/>
    <property type="match status" value="1"/>
</dbReference>
<proteinExistence type="inferred from homology"/>
<organism evidence="9 10">
    <name type="scientific">[Clostridium] celerecrescens 18A</name>
    <dbReference type="NCBI Taxonomy" id="1286362"/>
    <lineage>
        <taxon>Bacteria</taxon>
        <taxon>Bacillati</taxon>
        <taxon>Bacillota</taxon>
        <taxon>Clostridia</taxon>
        <taxon>Lachnospirales</taxon>
        <taxon>Lachnospiraceae</taxon>
        <taxon>Lacrimispora</taxon>
    </lineage>
</organism>
<evidence type="ECO:0000256" key="1">
    <source>
        <dbReference type="ARBA" id="ARBA00001947"/>
    </source>
</evidence>
<keyword evidence="5" id="KW-0560">Oxidoreductase</keyword>
<dbReference type="FunFam" id="3.40.50.720:FF:000068">
    <property type="entry name" value="Sorbitol dehydrogenase"/>
    <property type="match status" value="1"/>
</dbReference>
<dbReference type="GO" id="GO:0016491">
    <property type="term" value="F:oxidoreductase activity"/>
    <property type="evidence" value="ECO:0007669"/>
    <property type="project" value="UniProtKB-KW"/>
</dbReference>
<dbReference type="SUPFAM" id="SSF51735">
    <property type="entry name" value="NAD(P)-binding Rossmann-fold domains"/>
    <property type="match status" value="1"/>
</dbReference>
<dbReference type="GO" id="GO:0008270">
    <property type="term" value="F:zinc ion binding"/>
    <property type="evidence" value="ECO:0007669"/>
    <property type="project" value="InterPro"/>
</dbReference>
<dbReference type="InterPro" id="IPR002328">
    <property type="entry name" value="ADH_Zn_CS"/>
</dbReference>
<keyword evidence="6" id="KW-0520">NAD</keyword>
<feature type="domain" description="Enoyl reductase (ER)" evidence="8">
    <location>
        <begin position="23"/>
        <end position="346"/>
    </location>
</feature>
<evidence type="ECO:0000256" key="3">
    <source>
        <dbReference type="ARBA" id="ARBA00022723"/>
    </source>
</evidence>
<dbReference type="Pfam" id="PF00107">
    <property type="entry name" value="ADH_zinc_N"/>
    <property type="match status" value="1"/>
</dbReference>
<dbReference type="SUPFAM" id="SSF50129">
    <property type="entry name" value="GroES-like"/>
    <property type="match status" value="1"/>
</dbReference>
<dbReference type="Pfam" id="PF08240">
    <property type="entry name" value="ADH_N"/>
    <property type="match status" value="1"/>
</dbReference>
<evidence type="ECO:0000313" key="9">
    <source>
        <dbReference type="EMBL" id="PJJ28900.1"/>
    </source>
</evidence>
<evidence type="ECO:0000256" key="7">
    <source>
        <dbReference type="RuleBase" id="RU361277"/>
    </source>
</evidence>
<dbReference type="OrthoDB" id="9777057at2"/>
<comment type="caution">
    <text evidence="9">The sequence shown here is derived from an EMBL/GenBank/DDBJ whole genome shotgun (WGS) entry which is preliminary data.</text>
</comment>
<evidence type="ECO:0000256" key="4">
    <source>
        <dbReference type="ARBA" id="ARBA00022833"/>
    </source>
</evidence>
<dbReference type="InterPro" id="IPR013149">
    <property type="entry name" value="ADH-like_C"/>
</dbReference>
<evidence type="ECO:0000256" key="2">
    <source>
        <dbReference type="ARBA" id="ARBA00008072"/>
    </source>
</evidence>
<evidence type="ECO:0000256" key="5">
    <source>
        <dbReference type="ARBA" id="ARBA00023002"/>
    </source>
</evidence>
<dbReference type="Proteomes" id="UP000231092">
    <property type="component" value="Unassembled WGS sequence"/>
</dbReference>
<dbReference type="AlphaFoldDB" id="A0A2M8Z642"/>
<dbReference type="InterPro" id="IPR011032">
    <property type="entry name" value="GroES-like_sf"/>
</dbReference>
<dbReference type="PANTHER" id="PTHR43161">
    <property type="entry name" value="SORBITOL DEHYDROGENASE"/>
    <property type="match status" value="1"/>
</dbReference>
<reference evidence="9 10" key="1">
    <citation type="submission" date="2017-11" db="EMBL/GenBank/DDBJ databases">
        <title>Understudied soil microbes with underappreciated capabilities: Untangling the Clostridium saccharolyticum group.</title>
        <authorList>
            <person name="Leschine S."/>
        </authorList>
    </citation>
    <scope>NUCLEOTIDE SEQUENCE [LARGE SCALE GENOMIC DNA]</scope>
    <source>
        <strain evidence="9 10">18A</strain>
    </source>
</reference>